<dbReference type="InterPro" id="IPR050736">
    <property type="entry name" value="Sensor_HK_Regulatory"/>
</dbReference>
<evidence type="ECO:0000256" key="4">
    <source>
        <dbReference type="ARBA" id="ARBA00022679"/>
    </source>
</evidence>
<protein>
    <recommendedName>
        <fullName evidence="2">histidine kinase</fullName>
        <ecNumber evidence="2">2.7.13.3</ecNumber>
    </recommendedName>
</protein>
<dbReference type="PANTHER" id="PTHR43711:SF28">
    <property type="entry name" value="SENSOR HISTIDINE KINASE YXDK"/>
    <property type="match status" value="1"/>
</dbReference>
<evidence type="ECO:0000256" key="5">
    <source>
        <dbReference type="ARBA" id="ARBA00022777"/>
    </source>
</evidence>
<dbReference type="EC" id="2.7.13.3" evidence="2"/>
<evidence type="ECO:0000256" key="3">
    <source>
        <dbReference type="ARBA" id="ARBA00022553"/>
    </source>
</evidence>
<evidence type="ECO:0000259" key="8">
    <source>
        <dbReference type="PROSITE" id="PS50109"/>
    </source>
</evidence>
<dbReference type="SMART" id="SM00387">
    <property type="entry name" value="HATPase_c"/>
    <property type="match status" value="1"/>
</dbReference>
<keyword evidence="7" id="KW-0472">Membrane</keyword>
<dbReference type="EMBL" id="BBWU01000032">
    <property type="protein sequence ID" value="GAO39500.1"/>
    <property type="molecule type" value="Genomic_DNA"/>
</dbReference>
<dbReference type="InterPro" id="IPR036890">
    <property type="entry name" value="HATPase_C_sf"/>
</dbReference>
<dbReference type="SMART" id="SM00388">
    <property type="entry name" value="HisKA"/>
    <property type="match status" value="1"/>
</dbReference>
<feature type="transmembrane region" description="Helical" evidence="7">
    <location>
        <begin position="41"/>
        <end position="62"/>
    </location>
</feature>
<dbReference type="SUPFAM" id="SSF55874">
    <property type="entry name" value="ATPase domain of HSP90 chaperone/DNA topoisomerase II/histidine kinase"/>
    <property type="match status" value="1"/>
</dbReference>
<feature type="domain" description="Histidine kinase" evidence="8">
    <location>
        <begin position="206"/>
        <end position="418"/>
    </location>
</feature>
<dbReference type="InterPro" id="IPR003661">
    <property type="entry name" value="HisK_dim/P_dom"/>
</dbReference>
<dbReference type="AlphaFoldDB" id="A0A0E9MQV0"/>
<keyword evidence="5 9" id="KW-0418">Kinase</keyword>
<feature type="transmembrane region" description="Helical" evidence="7">
    <location>
        <begin position="17"/>
        <end position="35"/>
    </location>
</feature>
<evidence type="ECO:0000313" key="10">
    <source>
        <dbReference type="Proteomes" id="UP000033202"/>
    </source>
</evidence>
<comment type="caution">
    <text evidence="9">The sequence shown here is derived from an EMBL/GenBank/DDBJ whole genome shotgun (WGS) entry which is preliminary data.</text>
</comment>
<dbReference type="CDD" id="cd00082">
    <property type="entry name" value="HisKA"/>
    <property type="match status" value="1"/>
</dbReference>
<keyword evidence="6" id="KW-0902">Two-component regulatory system</keyword>
<dbReference type="InterPro" id="IPR003594">
    <property type="entry name" value="HATPase_dom"/>
</dbReference>
<dbReference type="SUPFAM" id="SSF47384">
    <property type="entry name" value="Homodimeric domain of signal transducing histidine kinase"/>
    <property type="match status" value="1"/>
</dbReference>
<evidence type="ECO:0000256" key="6">
    <source>
        <dbReference type="ARBA" id="ARBA00023012"/>
    </source>
</evidence>
<evidence type="ECO:0000256" key="2">
    <source>
        <dbReference type="ARBA" id="ARBA00012438"/>
    </source>
</evidence>
<dbReference type="STRING" id="1219043.SCH01S_32_00370"/>
<keyword evidence="7" id="KW-0812">Transmembrane</keyword>
<reference evidence="9 10" key="1">
    <citation type="submission" date="2015-04" db="EMBL/GenBank/DDBJ databases">
        <title>Whole genome shotgun sequence of Sphingomonas changbaiensis NBRC 104936.</title>
        <authorList>
            <person name="Katano-Makiyama Y."/>
            <person name="Hosoyama A."/>
            <person name="Hashimoto M."/>
            <person name="Noguchi M."/>
            <person name="Tsuchikane K."/>
            <person name="Ohji S."/>
            <person name="Yamazoe A."/>
            <person name="Ichikawa N."/>
            <person name="Kimura A."/>
            <person name="Fujita N."/>
        </authorList>
    </citation>
    <scope>NUCLEOTIDE SEQUENCE [LARGE SCALE GENOMIC DNA]</scope>
    <source>
        <strain evidence="9 10">NBRC 104936</strain>
    </source>
</reference>
<evidence type="ECO:0000313" key="9">
    <source>
        <dbReference type="EMBL" id="GAO39500.1"/>
    </source>
</evidence>
<keyword evidence="10" id="KW-1185">Reference proteome</keyword>
<dbReference type="Proteomes" id="UP000033202">
    <property type="component" value="Unassembled WGS sequence"/>
</dbReference>
<accession>A0A0E9MQV0</accession>
<evidence type="ECO:0000256" key="7">
    <source>
        <dbReference type="SAM" id="Phobius"/>
    </source>
</evidence>
<dbReference type="PROSITE" id="PS50109">
    <property type="entry name" value="HIS_KIN"/>
    <property type="match status" value="1"/>
</dbReference>
<sequence length="418" mass="45436">MPAMNAKATTRDVSTQAVALALFVFVNFFFIRVVARLPALNAMLMAALTVSFAAIWAGLLFWRLLSRAVASDRDRIVRQDTGIIWGGTALSALFFWLSMPFATEGQRMLAVFFTAATVAHTTLVTIRPIDAGPVRRAALLGLPISTVLYFLVHRDAYSVPVIFFSVANAWSFVTLRGVAQRSLARARDARREAEQARDARTRFLAAASHDLQQPLQAARLFFDQAIRAPDARRRQAAIGHLTRAFDAMEHLLTGTLDHLRLERQDIAPAIERVAAGTVIARVVERSEPAARLAGIGLVAVATSAALSADPALAERALGNLVANAVRHSGGRRVLVGARRRRGRVRLCVIDDGHGIPDADRATLFDEFVQGSDHGDHIRGGFGLGLASARRLARLMDGDAGLDPKWERGSAFWLELPAG</sequence>
<dbReference type="GO" id="GO:0000155">
    <property type="term" value="F:phosphorelay sensor kinase activity"/>
    <property type="evidence" value="ECO:0007669"/>
    <property type="project" value="InterPro"/>
</dbReference>
<dbReference type="CDD" id="cd00075">
    <property type="entry name" value="HATPase"/>
    <property type="match status" value="1"/>
</dbReference>
<dbReference type="Gene3D" id="3.30.565.10">
    <property type="entry name" value="Histidine kinase-like ATPase, C-terminal domain"/>
    <property type="match status" value="1"/>
</dbReference>
<feature type="transmembrane region" description="Helical" evidence="7">
    <location>
        <begin position="83"/>
        <end position="102"/>
    </location>
</feature>
<keyword evidence="4" id="KW-0808">Transferase</keyword>
<keyword evidence="3" id="KW-0597">Phosphoprotein</keyword>
<dbReference type="Gene3D" id="1.10.287.130">
    <property type="match status" value="1"/>
</dbReference>
<organism evidence="9 10">
    <name type="scientific">Sphingomonas changbaiensis NBRC 104936</name>
    <dbReference type="NCBI Taxonomy" id="1219043"/>
    <lineage>
        <taxon>Bacteria</taxon>
        <taxon>Pseudomonadati</taxon>
        <taxon>Pseudomonadota</taxon>
        <taxon>Alphaproteobacteria</taxon>
        <taxon>Sphingomonadales</taxon>
        <taxon>Sphingomonadaceae</taxon>
        <taxon>Sphingomonas</taxon>
    </lineage>
</organism>
<comment type="catalytic activity">
    <reaction evidence="1">
        <text>ATP + protein L-histidine = ADP + protein N-phospho-L-histidine.</text>
        <dbReference type="EC" id="2.7.13.3"/>
    </reaction>
</comment>
<proteinExistence type="predicted"/>
<keyword evidence="7" id="KW-1133">Transmembrane helix</keyword>
<dbReference type="InterPro" id="IPR004358">
    <property type="entry name" value="Sig_transdc_His_kin-like_C"/>
</dbReference>
<dbReference type="InterPro" id="IPR005467">
    <property type="entry name" value="His_kinase_dom"/>
</dbReference>
<dbReference type="PRINTS" id="PR00344">
    <property type="entry name" value="BCTRLSENSOR"/>
</dbReference>
<dbReference type="Pfam" id="PF02518">
    <property type="entry name" value="HATPase_c"/>
    <property type="match status" value="1"/>
</dbReference>
<dbReference type="InterPro" id="IPR036097">
    <property type="entry name" value="HisK_dim/P_sf"/>
</dbReference>
<name>A0A0E9MQV0_9SPHN</name>
<evidence type="ECO:0000256" key="1">
    <source>
        <dbReference type="ARBA" id="ARBA00000085"/>
    </source>
</evidence>
<gene>
    <name evidence="9" type="ORF">SCH01S_32_00370</name>
</gene>
<dbReference type="PANTHER" id="PTHR43711">
    <property type="entry name" value="TWO-COMPONENT HISTIDINE KINASE"/>
    <property type="match status" value="1"/>
</dbReference>